<dbReference type="Gene3D" id="1.25.40.660">
    <property type="entry name" value="Vacuolar protein sorting-associated protein 35, helical subcomplex Vps35-C"/>
    <property type="match status" value="1"/>
</dbReference>
<keyword evidence="8" id="KW-1185">Reference proteome</keyword>
<dbReference type="AlphaFoldDB" id="A0A9W8CHQ8"/>
<dbReference type="Pfam" id="PF03635">
    <property type="entry name" value="Vps35"/>
    <property type="match status" value="2"/>
</dbReference>
<feature type="compositionally biased region" description="Basic and acidic residues" evidence="6">
    <location>
        <begin position="477"/>
        <end position="496"/>
    </location>
</feature>
<comment type="subcellular location">
    <subcellularLocation>
        <location evidence="1">Membrane</location>
        <topology evidence="1">Peripheral membrane protein</topology>
    </subcellularLocation>
</comment>
<feature type="compositionally biased region" description="Basic and acidic residues" evidence="6">
    <location>
        <begin position="438"/>
        <end position="451"/>
    </location>
</feature>
<keyword evidence="4" id="KW-0653">Protein transport</keyword>
<dbReference type="Proteomes" id="UP001145021">
    <property type="component" value="Unassembled WGS sequence"/>
</dbReference>
<dbReference type="GO" id="GO:0005829">
    <property type="term" value="C:cytosol"/>
    <property type="evidence" value="ECO:0007669"/>
    <property type="project" value="GOC"/>
</dbReference>
<feature type="region of interest" description="Disordered" evidence="6">
    <location>
        <begin position="677"/>
        <end position="707"/>
    </location>
</feature>
<keyword evidence="3" id="KW-0813">Transport</keyword>
<evidence type="ECO:0000256" key="6">
    <source>
        <dbReference type="SAM" id="MobiDB-lite"/>
    </source>
</evidence>
<evidence type="ECO:0000256" key="1">
    <source>
        <dbReference type="ARBA" id="ARBA00004170"/>
    </source>
</evidence>
<reference evidence="7" key="1">
    <citation type="submission" date="2022-07" db="EMBL/GenBank/DDBJ databases">
        <title>Phylogenomic reconstructions and comparative analyses of Kickxellomycotina fungi.</title>
        <authorList>
            <person name="Reynolds N.K."/>
            <person name="Stajich J.E."/>
            <person name="Barry K."/>
            <person name="Grigoriev I.V."/>
            <person name="Crous P."/>
            <person name="Smith M.E."/>
        </authorList>
    </citation>
    <scope>NUCLEOTIDE SEQUENCE</scope>
    <source>
        <strain evidence="7">NBRC 105413</strain>
    </source>
</reference>
<feature type="compositionally biased region" description="Low complexity" evidence="6">
    <location>
        <begin position="385"/>
        <end position="397"/>
    </location>
</feature>
<accession>A0A9W8CHQ8</accession>
<comment type="caution">
    <text evidence="7">The sequence shown here is derived from an EMBL/GenBank/DDBJ whole genome shotgun (WGS) entry which is preliminary data.</text>
</comment>
<evidence type="ECO:0000256" key="3">
    <source>
        <dbReference type="ARBA" id="ARBA00022448"/>
    </source>
</evidence>
<evidence type="ECO:0000313" key="8">
    <source>
        <dbReference type="Proteomes" id="UP001145021"/>
    </source>
</evidence>
<dbReference type="InterPro" id="IPR042491">
    <property type="entry name" value="Vps35_C"/>
</dbReference>
<organism evidence="7 8">
    <name type="scientific">Coemansia asiatica</name>
    <dbReference type="NCBI Taxonomy" id="1052880"/>
    <lineage>
        <taxon>Eukaryota</taxon>
        <taxon>Fungi</taxon>
        <taxon>Fungi incertae sedis</taxon>
        <taxon>Zoopagomycota</taxon>
        <taxon>Kickxellomycotina</taxon>
        <taxon>Kickxellomycetes</taxon>
        <taxon>Kickxellales</taxon>
        <taxon>Kickxellaceae</taxon>
        <taxon>Coemansia</taxon>
    </lineage>
</organism>
<name>A0A9W8CHQ8_9FUNG</name>
<dbReference type="GO" id="GO:0030906">
    <property type="term" value="C:retromer, cargo-selective complex"/>
    <property type="evidence" value="ECO:0007669"/>
    <property type="project" value="InterPro"/>
</dbReference>
<dbReference type="EMBL" id="JANBOH010000174">
    <property type="protein sequence ID" value="KAJ1644339.1"/>
    <property type="molecule type" value="Genomic_DNA"/>
</dbReference>
<evidence type="ECO:0000256" key="2">
    <source>
        <dbReference type="ARBA" id="ARBA00006536"/>
    </source>
</evidence>
<sequence>MSHVYSSTRDEQSKLLDDALQAVKVQAFQMKRCVDNDRLMDGLKHCSTMLNELRTSSLTPKNYYELYLATFDAMQYLIGALRAAHLSGKNHLADLYELVQYAGNIVPRLYLMITIGSAYMSLAGTPIERGRRDSNQMDGDNGGSDEVIPVREVMLDMLEMARGVQHPTRGLFLRYYLGQMTKDYLPLSGSDSDGPEGNLEDSTHFILTNFVEMNKLWVRLQHQGLSKDKERREAERRDLRTLVGSNLLRLASLNGVPRSTYEEAILPKLLSQVVSCRDTLAQEYLMEALVQAFSDEWHLATIGQLMEAISALGPKVSIKNIVIPLVDRIATYAARRREEMEKAQTSESASEDSSSDNQVSDNEERKDALQDDADNADNTDKKNLDSSSVRSSASVKSSESDVEDIQKQIADVALGGDEGEDKDKDESKQDANSTASSEHAEEADADKEPKDAQSASSSASAASVAADTNVVDSSEQAGKDASSEGTSDKHSPHSPDAEQGDTAEPYEPQQPNQSDSVPIPKELATLIQLFASFWGHVGNLIEARPDLPLHDAIAICASMLRLSLSCNPHPTAPVDNVLEFVRALPRARELSHSAHSPATANQLLSLLLGPLRAYANPLKVLELTNYGPLLESQAERTRKSVAVALLTAVLQRNTIMTTKEEVSGITRLCASLINKPGGNPQQSSIRDIPGANSPAANRRPSGYYGSGAAAEQTYSDTPLEEEDLAEEQGLLARLVHLIRGPDVISQLSLLTIVRDAFSQGGDLVRYTYPAVVCGAARLFGPFAAMMPEVSAESEHAAWLKRLRQLFRFIQITVSVLVERSLDSPHTAELALQLFLMSAQAASISPAFREEPALEEAAYEFIVQAFTIYEEHINESRAQYQALMLVVNALHASRNFSAENYETLVSKCVQHGSRLLKRADQARVAYACAQLWWKALPYSELIPPPAEPGQDEAEVERIHEQRIEHERPAVERHNNGDKVLMHLQRSLKVADSCMDPVLSVRLFVELLNQSTMHYERRCLAVTPKYINDLIDLIRTSVANMEAFDSSAPEPTRAAADSGVADVNALYTPETPMNAYVLGYFRRTLEYIQGRKELAASGLYNLPDFSAIHCEEVDDRDEYY</sequence>
<protein>
    <submittedName>
        <fullName evidence="7">Retromer complex subunit Vps35</fullName>
    </submittedName>
</protein>
<proteinExistence type="inferred from homology"/>
<dbReference type="GO" id="GO:0006886">
    <property type="term" value="P:intracellular protein transport"/>
    <property type="evidence" value="ECO:0007669"/>
    <property type="project" value="TreeGrafter"/>
</dbReference>
<dbReference type="PANTHER" id="PTHR11099:SF0">
    <property type="entry name" value="VACUOLAR PROTEIN SORTING-ASSOCIATED PROTEIN 35"/>
    <property type="match status" value="1"/>
</dbReference>
<evidence type="ECO:0000256" key="4">
    <source>
        <dbReference type="ARBA" id="ARBA00022927"/>
    </source>
</evidence>
<gene>
    <name evidence="7" type="primary">vps35</name>
    <name evidence="7" type="ORF">LPJ64_003980</name>
</gene>
<dbReference type="GO" id="GO:0042147">
    <property type="term" value="P:retrograde transport, endosome to Golgi"/>
    <property type="evidence" value="ECO:0007669"/>
    <property type="project" value="InterPro"/>
</dbReference>
<dbReference type="GO" id="GO:0005770">
    <property type="term" value="C:late endosome"/>
    <property type="evidence" value="ECO:0007669"/>
    <property type="project" value="TreeGrafter"/>
</dbReference>
<keyword evidence="5" id="KW-0472">Membrane</keyword>
<evidence type="ECO:0000313" key="7">
    <source>
        <dbReference type="EMBL" id="KAJ1644339.1"/>
    </source>
</evidence>
<evidence type="ECO:0000256" key="5">
    <source>
        <dbReference type="ARBA" id="ARBA00023136"/>
    </source>
</evidence>
<comment type="similarity">
    <text evidence="2">Belongs to the VPS35 family.</text>
</comment>
<dbReference type="InterPro" id="IPR005378">
    <property type="entry name" value="Vps35"/>
</dbReference>
<feature type="compositionally biased region" description="Low complexity" evidence="6">
    <location>
        <begin position="452"/>
        <end position="474"/>
    </location>
</feature>
<feature type="region of interest" description="Disordered" evidence="6">
    <location>
        <begin position="337"/>
        <end position="517"/>
    </location>
</feature>
<dbReference type="PANTHER" id="PTHR11099">
    <property type="entry name" value="VACUOLAR SORTING PROTEIN 35"/>
    <property type="match status" value="1"/>
</dbReference>